<dbReference type="RefSeq" id="WP_155401386.1">
    <property type="nucleotide sequence ID" value="NZ_AUXW01000153.1"/>
</dbReference>
<sequence>MKLKIKKNSLKKLSNSKVLQAKLTKQVAGGEPDLCPTDGQNACFQQF</sequence>
<protein>
    <submittedName>
        <fullName evidence="1">Uncharacterized protein</fullName>
    </submittedName>
</protein>
<name>A0A0F6AAD3_9GAMM</name>
<evidence type="ECO:0000313" key="2">
    <source>
        <dbReference type="Proteomes" id="UP000033434"/>
    </source>
</evidence>
<dbReference type="PATRIC" id="fig|1129367.4.peg.2961"/>
<comment type="caution">
    <text evidence="1">The sequence shown here is derived from an EMBL/GenBank/DDBJ whole genome shotgun (WGS) entry which is preliminary data.</text>
</comment>
<reference evidence="1 2" key="1">
    <citation type="journal article" date="2015" name="BMC Genomics">
        <title>Genome mining reveals unlocked bioactive potential of marine Gram-negative bacteria.</title>
        <authorList>
            <person name="Machado H."/>
            <person name="Sonnenschein E.C."/>
            <person name="Melchiorsen J."/>
            <person name="Gram L."/>
        </authorList>
    </citation>
    <scope>NUCLEOTIDE SEQUENCE [LARGE SCALE GENOMIC DNA]</scope>
    <source>
        <strain evidence="1 2">S4054</strain>
    </source>
</reference>
<dbReference type="Proteomes" id="UP000033434">
    <property type="component" value="Unassembled WGS sequence"/>
</dbReference>
<gene>
    <name evidence="1" type="ORF">N479_15665</name>
</gene>
<dbReference type="AlphaFoldDB" id="A0A0F6AAD3"/>
<proteinExistence type="predicted"/>
<organism evidence="1 2">
    <name type="scientific">Pseudoalteromonas luteoviolacea S4054</name>
    <dbReference type="NCBI Taxonomy" id="1129367"/>
    <lineage>
        <taxon>Bacteria</taxon>
        <taxon>Pseudomonadati</taxon>
        <taxon>Pseudomonadota</taxon>
        <taxon>Gammaproteobacteria</taxon>
        <taxon>Alteromonadales</taxon>
        <taxon>Pseudoalteromonadaceae</taxon>
        <taxon>Pseudoalteromonas</taxon>
    </lineage>
</organism>
<evidence type="ECO:0000313" key="1">
    <source>
        <dbReference type="EMBL" id="KKE83108.1"/>
    </source>
</evidence>
<dbReference type="EMBL" id="AUXW01000153">
    <property type="protein sequence ID" value="KKE83108.1"/>
    <property type="molecule type" value="Genomic_DNA"/>
</dbReference>
<accession>A0A0F6AAD3</accession>